<organism evidence="1 2">
    <name type="scientific">Pseudonocardia sulfidoxydans NBRC 16205</name>
    <dbReference type="NCBI Taxonomy" id="1223511"/>
    <lineage>
        <taxon>Bacteria</taxon>
        <taxon>Bacillati</taxon>
        <taxon>Actinomycetota</taxon>
        <taxon>Actinomycetes</taxon>
        <taxon>Pseudonocardiales</taxon>
        <taxon>Pseudonocardiaceae</taxon>
        <taxon>Pseudonocardia</taxon>
    </lineage>
</organism>
<dbReference type="AlphaFoldDB" id="A0A511DVF9"/>
<evidence type="ECO:0008006" key="3">
    <source>
        <dbReference type="Google" id="ProtNLM"/>
    </source>
</evidence>
<gene>
    <name evidence="1" type="ORF">PSU4_60420</name>
</gene>
<protein>
    <recommendedName>
        <fullName evidence="3">Tetratricopeptide repeat protein</fullName>
    </recommendedName>
</protein>
<dbReference type="SUPFAM" id="SSF48452">
    <property type="entry name" value="TPR-like"/>
    <property type="match status" value="1"/>
</dbReference>
<dbReference type="Proteomes" id="UP000321685">
    <property type="component" value="Unassembled WGS sequence"/>
</dbReference>
<keyword evidence="2" id="KW-1185">Reference proteome</keyword>
<accession>A0A511DVF9</accession>
<dbReference type="InterPro" id="IPR011990">
    <property type="entry name" value="TPR-like_helical_dom_sf"/>
</dbReference>
<name>A0A511DVF9_9PSEU</name>
<dbReference type="EMBL" id="BJVJ01000145">
    <property type="protein sequence ID" value="GEL27088.1"/>
    <property type="molecule type" value="Genomic_DNA"/>
</dbReference>
<sequence length="169" mass="18482">MSGVAASVRRMDETATAAAPIMDRITAAVERSRRGDVEAAAAEFDALWDELTGPDGDPFHRCVLAHYAADVQPDPHAELMWDERALAAAACASDDSARAHHPSLRIAGFYPSLHLNLADVLRRLGEHERAREHVESARARMGDLPDDEATAGYLETIRTALDRVERDLS</sequence>
<evidence type="ECO:0000313" key="1">
    <source>
        <dbReference type="EMBL" id="GEL27088.1"/>
    </source>
</evidence>
<evidence type="ECO:0000313" key="2">
    <source>
        <dbReference type="Proteomes" id="UP000321685"/>
    </source>
</evidence>
<reference evidence="1 2" key="1">
    <citation type="submission" date="2019-07" db="EMBL/GenBank/DDBJ databases">
        <title>Whole genome shotgun sequence of Pseudonocardia sulfidoxydans NBRC 16205.</title>
        <authorList>
            <person name="Hosoyama A."/>
            <person name="Uohara A."/>
            <person name="Ohji S."/>
            <person name="Ichikawa N."/>
        </authorList>
    </citation>
    <scope>NUCLEOTIDE SEQUENCE [LARGE SCALE GENOMIC DNA]</scope>
    <source>
        <strain evidence="1 2">NBRC 16205</strain>
    </source>
</reference>
<comment type="caution">
    <text evidence="1">The sequence shown here is derived from an EMBL/GenBank/DDBJ whole genome shotgun (WGS) entry which is preliminary data.</text>
</comment>
<proteinExistence type="predicted"/>